<feature type="compositionally biased region" description="Basic and acidic residues" evidence="12">
    <location>
        <begin position="30"/>
        <end position="48"/>
    </location>
</feature>
<comment type="caution">
    <text evidence="14">The sequence shown here is derived from an EMBL/GenBank/DDBJ whole genome shotgun (WGS) entry which is preliminary data.</text>
</comment>
<dbReference type="RefSeq" id="WP_188377866.1">
    <property type="nucleotide sequence ID" value="NZ_BMEL01000003.1"/>
</dbReference>
<evidence type="ECO:0000256" key="8">
    <source>
        <dbReference type="ARBA" id="ARBA00032824"/>
    </source>
</evidence>
<evidence type="ECO:0000313" key="14">
    <source>
        <dbReference type="EMBL" id="GGF25252.1"/>
    </source>
</evidence>
<reference evidence="14" key="2">
    <citation type="submission" date="2020-09" db="EMBL/GenBank/DDBJ databases">
        <authorList>
            <person name="Sun Q."/>
            <person name="Zhou Y."/>
        </authorList>
    </citation>
    <scope>NUCLEOTIDE SEQUENCE</scope>
    <source>
        <strain evidence="14">CGMCC 1.12153</strain>
    </source>
</reference>
<dbReference type="Gene3D" id="3.40.30.10">
    <property type="entry name" value="Glutaredoxin"/>
    <property type="match status" value="1"/>
</dbReference>
<name>A0A917B6B4_HALAA</name>
<evidence type="ECO:0000256" key="3">
    <source>
        <dbReference type="ARBA" id="ARBA00022559"/>
    </source>
</evidence>
<gene>
    <name evidence="14" type="ORF">GCM10010954_25170</name>
</gene>
<evidence type="ECO:0000256" key="1">
    <source>
        <dbReference type="ARBA" id="ARBA00003330"/>
    </source>
</evidence>
<keyword evidence="3" id="KW-0575">Peroxidase</keyword>
<comment type="catalytic activity">
    <reaction evidence="11">
        <text>a hydroperoxide + [thioredoxin]-dithiol = an alcohol + [thioredoxin]-disulfide + H2O</text>
        <dbReference type="Rhea" id="RHEA:62620"/>
        <dbReference type="Rhea" id="RHEA-COMP:10698"/>
        <dbReference type="Rhea" id="RHEA-COMP:10700"/>
        <dbReference type="ChEBI" id="CHEBI:15377"/>
        <dbReference type="ChEBI" id="CHEBI:29950"/>
        <dbReference type="ChEBI" id="CHEBI:30879"/>
        <dbReference type="ChEBI" id="CHEBI:35924"/>
        <dbReference type="ChEBI" id="CHEBI:50058"/>
        <dbReference type="EC" id="1.11.1.24"/>
    </reaction>
</comment>
<dbReference type="InterPro" id="IPR000866">
    <property type="entry name" value="AhpC/TSA"/>
</dbReference>
<dbReference type="GO" id="GO:0045454">
    <property type="term" value="P:cell redox homeostasis"/>
    <property type="evidence" value="ECO:0007669"/>
    <property type="project" value="TreeGrafter"/>
</dbReference>
<evidence type="ECO:0000256" key="5">
    <source>
        <dbReference type="ARBA" id="ARBA00023002"/>
    </source>
</evidence>
<evidence type="ECO:0000313" key="15">
    <source>
        <dbReference type="Proteomes" id="UP000660110"/>
    </source>
</evidence>
<evidence type="ECO:0000256" key="9">
    <source>
        <dbReference type="ARBA" id="ARBA00038489"/>
    </source>
</evidence>
<keyword evidence="7" id="KW-0676">Redox-active center</keyword>
<dbReference type="Proteomes" id="UP000660110">
    <property type="component" value="Unassembled WGS sequence"/>
</dbReference>
<evidence type="ECO:0000256" key="11">
    <source>
        <dbReference type="ARBA" id="ARBA00049091"/>
    </source>
</evidence>
<evidence type="ECO:0000256" key="7">
    <source>
        <dbReference type="ARBA" id="ARBA00023284"/>
    </source>
</evidence>
<reference evidence="14" key="1">
    <citation type="journal article" date="2014" name="Int. J. Syst. Evol. Microbiol.">
        <title>Complete genome sequence of Corynebacterium casei LMG S-19264T (=DSM 44701T), isolated from a smear-ripened cheese.</title>
        <authorList>
            <consortium name="US DOE Joint Genome Institute (JGI-PGF)"/>
            <person name="Walter F."/>
            <person name="Albersmeier A."/>
            <person name="Kalinowski J."/>
            <person name="Ruckert C."/>
        </authorList>
    </citation>
    <scope>NUCLEOTIDE SEQUENCE</scope>
    <source>
        <strain evidence="14">CGMCC 1.12153</strain>
    </source>
</reference>
<dbReference type="CDD" id="cd02970">
    <property type="entry name" value="PRX_like2"/>
    <property type="match status" value="1"/>
</dbReference>
<dbReference type="PANTHER" id="PTHR42801">
    <property type="entry name" value="THIOREDOXIN-DEPENDENT PEROXIDE REDUCTASE"/>
    <property type="match status" value="1"/>
</dbReference>
<dbReference type="AlphaFoldDB" id="A0A917B6B4"/>
<proteinExistence type="inferred from homology"/>
<evidence type="ECO:0000256" key="6">
    <source>
        <dbReference type="ARBA" id="ARBA00023157"/>
    </source>
</evidence>
<dbReference type="InterPro" id="IPR050924">
    <property type="entry name" value="Peroxiredoxin_BCP/PrxQ"/>
</dbReference>
<protein>
    <recommendedName>
        <fullName evidence="2">thioredoxin-dependent peroxiredoxin</fullName>
        <ecNumber evidence="2">1.11.1.24</ecNumber>
    </recommendedName>
    <alternativeName>
        <fullName evidence="10">Bacterioferritin comigratory protein</fullName>
    </alternativeName>
    <alternativeName>
        <fullName evidence="8">Thioredoxin peroxidase</fullName>
    </alternativeName>
</protein>
<evidence type="ECO:0000259" key="13">
    <source>
        <dbReference type="PROSITE" id="PS51352"/>
    </source>
</evidence>
<dbReference type="GO" id="GO:0008379">
    <property type="term" value="F:thioredoxin peroxidase activity"/>
    <property type="evidence" value="ECO:0007669"/>
    <property type="project" value="TreeGrafter"/>
</dbReference>
<accession>A0A917B6B4</accession>
<evidence type="ECO:0000256" key="4">
    <source>
        <dbReference type="ARBA" id="ARBA00022862"/>
    </source>
</evidence>
<organism evidence="14 15">
    <name type="scientific">Halobacillus andaensis</name>
    <dbReference type="NCBI Taxonomy" id="1176239"/>
    <lineage>
        <taxon>Bacteria</taxon>
        <taxon>Bacillati</taxon>
        <taxon>Bacillota</taxon>
        <taxon>Bacilli</taxon>
        <taxon>Bacillales</taxon>
        <taxon>Bacillaceae</taxon>
        <taxon>Halobacillus</taxon>
    </lineage>
</organism>
<dbReference type="GO" id="GO:0005737">
    <property type="term" value="C:cytoplasm"/>
    <property type="evidence" value="ECO:0007669"/>
    <property type="project" value="TreeGrafter"/>
</dbReference>
<keyword evidence="5" id="KW-0560">Oxidoreductase</keyword>
<feature type="region of interest" description="Disordered" evidence="12">
    <location>
        <begin position="30"/>
        <end position="61"/>
    </location>
</feature>
<dbReference type="EC" id="1.11.1.24" evidence="2"/>
<evidence type="ECO:0000256" key="10">
    <source>
        <dbReference type="ARBA" id="ARBA00041373"/>
    </source>
</evidence>
<dbReference type="PANTHER" id="PTHR42801:SF7">
    <property type="entry name" value="SLL1159 PROTEIN"/>
    <property type="match status" value="1"/>
</dbReference>
<evidence type="ECO:0000256" key="12">
    <source>
        <dbReference type="SAM" id="MobiDB-lite"/>
    </source>
</evidence>
<feature type="domain" description="Thioredoxin" evidence="13">
    <location>
        <begin position="44"/>
        <end position="217"/>
    </location>
</feature>
<keyword evidence="15" id="KW-1185">Reference proteome</keyword>
<comment type="similarity">
    <text evidence="9">Belongs to the peroxiredoxin family. BCP/PrxQ subfamily.</text>
</comment>
<keyword evidence="6" id="KW-1015">Disulfide bond</keyword>
<keyword evidence="4" id="KW-0049">Antioxidant</keyword>
<dbReference type="SUPFAM" id="SSF52833">
    <property type="entry name" value="Thioredoxin-like"/>
    <property type="match status" value="1"/>
</dbReference>
<comment type="function">
    <text evidence="1">Thiol-specific peroxidase that catalyzes the reduction of hydrogen peroxide and organic hydroperoxides to water and alcohols, respectively. Plays a role in cell protection against oxidative stress by detoxifying peroxides and as sensor of hydrogen peroxide-mediated signaling events.</text>
</comment>
<evidence type="ECO:0000256" key="2">
    <source>
        <dbReference type="ARBA" id="ARBA00013017"/>
    </source>
</evidence>
<dbReference type="Pfam" id="PF00578">
    <property type="entry name" value="AhpC-TSA"/>
    <property type="match status" value="1"/>
</dbReference>
<sequence length="217" mass="24754">MKTEMKERYNEYLQKFKEATPDDVQKKMKNAIDELKSSDDGEGLKEGDQAPDFTLPDPNGNSINLSNQLDIGPVIVTFYRGGWCPYCNMELREYQQILNEIHDAGGELIAISPQTPDYSLSTAQKNELSFHVLSDVGNKVAREYQLVYPVPDYLVDIYKEKGLDVDKHNGDDTWELPVAATYVIDRNGTIVYEYTKADYKDRAEPSEVLEVLKKTNR</sequence>
<dbReference type="InterPro" id="IPR036249">
    <property type="entry name" value="Thioredoxin-like_sf"/>
</dbReference>
<dbReference type="GO" id="GO:0034599">
    <property type="term" value="P:cellular response to oxidative stress"/>
    <property type="evidence" value="ECO:0007669"/>
    <property type="project" value="TreeGrafter"/>
</dbReference>
<dbReference type="EMBL" id="BMEL01000003">
    <property type="protein sequence ID" value="GGF25252.1"/>
    <property type="molecule type" value="Genomic_DNA"/>
</dbReference>
<dbReference type="PROSITE" id="PS51352">
    <property type="entry name" value="THIOREDOXIN_2"/>
    <property type="match status" value="1"/>
</dbReference>
<dbReference type="InterPro" id="IPR013766">
    <property type="entry name" value="Thioredoxin_domain"/>
</dbReference>